<dbReference type="InterPro" id="IPR015002">
    <property type="entry name" value="T6SS_Tdi1_C"/>
</dbReference>
<organism evidence="3 4">
    <name type="scientific">Endobacterium cereale</name>
    <dbReference type="NCBI Taxonomy" id="2663029"/>
    <lineage>
        <taxon>Bacteria</taxon>
        <taxon>Pseudomonadati</taxon>
        <taxon>Pseudomonadota</taxon>
        <taxon>Alphaproteobacteria</taxon>
        <taxon>Hyphomicrobiales</taxon>
        <taxon>Rhizobiaceae</taxon>
        <taxon>Endobacterium</taxon>
    </lineage>
</organism>
<name>A0A6A8A9U1_9HYPH</name>
<keyword evidence="4" id="KW-1185">Reference proteome</keyword>
<gene>
    <name evidence="3" type="ORF">GAO09_11475</name>
</gene>
<dbReference type="Proteomes" id="UP000435138">
    <property type="component" value="Unassembled WGS sequence"/>
</dbReference>
<feature type="domain" description="GAD-related" evidence="1">
    <location>
        <begin position="7"/>
        <end position="108"/>
    </location>
</feature>
<dbReference type="EMBL" id="WIXI01000042">
    <property type="protein sequence ID" value="MQY46657.1"/>
    <property type="molecule type" value="Genomic_DNA"/>
</dbReference>
<proteinExistence type="predicted"/>
<feature type="domain" description="T6SS immunity protein Tdi1 C-terminal" evidence="2">
    <location>
        <begin position="157"/>
        <end position="202"/>
    </location>
</feature>
<dbReference type="RefSeq" id="WP_153354152.1">
    <property type="nucleotide sequence ID" value="NZ_JAYKOO010000010.1"/>
</dbReference>
<reference evidence="3 4" key="1">
    <citation type="submission" date="2019-11" db="EMBL/GenBank/DDBJ databases">
        <title>Genome analysis of Rhizobacterium cereale a novel genus and species isolated from maize roots in North Spain.</title>
        <authorList>
            <person name="Menendez E."/>
            <person name="Flores-Felix J.D."/>
            <person name="Ramirez-Bahena M.-H."/>
            <person name="Igual J.M."/>
            <person name="Garcia-Fraile P."/>
            <person name="Peix A."/>
            <person name="Velazquez E."/>
        </authorList>
    </citation>
    <scope>NUCLEOTIDE SEQUENCE [LARGE SCALE GENOMIC DNA]</scope>
    <source>
        <strain evidence="3 4">RZME27</strain>
    </source>
</reference>
<dbReference type="AlphaFoldDB" id="A0A6A8A9U1"/>
<evidence type="ECO:0000313" key="4">
    <source>
        <dbReference type="Proteomes" id="UP000435138"/>
    </source>
</evidence>
<accession>A0A6A8A9U1</accession>
<protein>
    <submittedName>
        <fullName evidence="3">DUF1851 domain-containing protein</fullName>
    </submittedName>
</protein>
<dbReference type="Pfam" id="PF08906">
    <property type="entry name" value="T6SS_Tdi1_C"/>
    <property type="match status" value="1"/>
</dbReference>
<dbReference type="InterPro" id="IPR014983">
    <property type="entry name" value="GAD-rel"/>
</dbReference>
<comment type="caution">
    <text evidence="3">The sequence shown here is derived from an EMBL/GenBank/DDBJ whole genome shotgun (WGS) entry which is preliminary data.</text>
</comment>
<sequence>MNMHEDFEYLLSKNGAFSDQRSVDDDTLASLQSAFPEEFLQFWREAGLGVWRQGRFQFCNPHDMAELSEKIFAGDPDFTPDRTFIYGYGATGRLFVWNADWNETFEIDLPRLEATGLINRNKKSEGMGVLVSSVLYLDNDFYDLLDPATEKFVLSKFLKTHGALKFGEVYGYFPALAMGGSGALDSLKKVSAIEHFHLLADLGPIRLSRVEDGGSEFVRELGRQ</sequence>
<evidence type="ECO:0000313" key="3">
    <source>
        <dbReference type="EMBL" id="MQY46657.1"/>
    </source>
</evidence>
<dbReference type="Pfam" id="PF08887">
    <property type="entry name" value="GAD-like"/>
    <property type="match status" value="1"/>
</dbReference>
<evidence type="ECO:0000259" key="1">
    <source>
        <dbReference type="Pfam" id="PF08887"/>
    </source>
</evidence>
<evidence type="ECO:0000259" key="2">
    <source>
        <dbReference type="Pfam" id="PF08906"/>
    </source>
</evidence>